<protein>
    <recommendedName>
        <fullName evidence="5">DUF4834 domain-containing protein</fullName>
    </recommendedName>
</protein>
<gene>
    <name evidence="3" type="ORF">EOJ36_04845</name>
</gene>
<evidence type="ECO:0000313" key="4">
    <source>
        <dbReference type="Proteomes" id="UP000282832"/>
    </source>
</evidence>
<feature type="transmembrane region" description="Helical" evidence="2">
    <location>
        <begin position="6"/>
        <end position="23"/>
    </location>
</feature>
<dbReference type="RefSeq" id="WP_127802912.1">
    <property type="nucleotide sequence ID" value="NZ_SACY01000002.1"/>
</dbReference>
<comment type="caution">
    <text evidence="3">The sequence shown here is derived from an EMBL/GenBank/DDBJ whole genome shotgun (WGS) entry which is preliminary data.</text>
</comment>
<keyword evidence="2" id="KW-1133">Transmembrane helix</keyword>
<keyword evidence="2" id="KW-0812">Transmembrane</keyword>
<name>A0A437PU39_9BACT</name>
<dbReference type="OrthoDB" id="840298at2"/>
<feature type="region of interest" description="Disordered" evidence="1">
    <location>
        <begin position="35"/>
        <end position="71"/>
    </location>
</feature>
<evidence type="ECO:0000313" key="3">
    <source>
        <dbReference type="EMBL" id="RVU25747.1"/>
    </source>
</evidence>
<dbReference type="Proteomes" id="UP000282832">
    <property type="component" value="Unassembled WGS sequence"/>
</dbReference>
<organism evidence="3 4">
    <name type="scientific">Sandaracinomonas limnophila</name>
    <dbReference type="NCBI Taxonomy" id="1862386"/>
    <lineage>
        <taxon>Bacteria</taxon>
        <taxon>Pseudomonadati</taxon>
        <taxon>Bacteroidota</taxon>
        <taxon>Cytophagia</taxon>
        <taxon>Cytophagales</taxon>
        <taxon>Flectobacillaceae</taxon>
        <taxon>Sandaracinomonas</taxon>
    </lineage>
</organism>
<reference evidence="3 4" key="1">
    <citation type="submission" date="2019-01" db="EMBL/GenBank/DDBJ databases">
        <authorList>
            <person name="Chen W.-M."/>
        </authorList>
    </citation>
    <scope>NUCLEOTIDE SEQUENCE [LARGE SCALE GENOMIC DNA]</scope>
    <source>
        <strain evidence="3 4">FSY-15</strain>
    </source>
</reference>
<keyword evidence="2" id="KW-0472">Membrane</keyword>
<sequence>MLKILGLIFLFIYVIWPLLKMVFKGYIITQVHRQQSENEYRNKAAQKRKEGEIHVDYVPHSKKKNKDDRDDTNDYIFYEELND</sequence>
<keyword evidence="4" id="KW-1185">Reference proteome</keyword>
<evidence type="ECO:0000256" key="1">
    <source>
        <dbReference type="SAM" id="MobiDB-lite"/>
    </source>
</evidence>
<accession>A0A437PU39</accession>
<dbReference type="EMBL" id="SACY01000002">
    <property type="protein sequence ID" value="RVU25747.1"/>
    <property type="molecule type" value="Genomic_DNA"/>
</dbReference>
<evidence type="ECO:0008006" key="5">
    <source>
        <dbReference type="Google" id="ProtNLM"/>
    </source>
</evidence>
<feature type="compositionally biased region" description="Basic and acidic residues" evidence="1">
    <location>
        <begin position="35"/>
        <end position="69"/>
    </location>
</feature>
<dbReference type="AlphaFoldDB" id="A0A437PU39"/>
<proteinExistence type="predicted"/>
<evidence type="ECO:0000256" key="2">
    <source>
        <dbReference type="SAM" id="Phobius"/>
    </source>
</evidence>